<evidence type="ECO:0000313" key="1">
    <source>
        <dbReference type="EMBL" id="KIM44091.1"/>
    </source>
</evidence>
<reference evidence="1 2" key="1">
    <citation type="submission" date="2014-04" db="EMBL/GenBank/DDBJ databases">
        <authorList>
            <consortium name="DOE Joint Genome Institute"/>
            <person name="Kuo A."/>
            <person name="Gay G."/>
            <person name="Dore J."/>
            <person name="Kohler A."/>
            <person name="Nagy L.G."/>
            <person name="Floudas D."/>
            <person name="Copeland A."/>
            <person name="Barry K.W."/>
            <person name="Cichocki N."/>
            <person name="Veneault-Fourrey C."/>
            <person name="LaButti K."/>
            <person name="Lindquist E.A."/>
            <person name="Lipzen A."/>
            <person name="Lundell T."/>
            <person name="Morin E."/>
            <person name="Murat C."/>
            <person name="Sun H."/>
            <person name="Tunlid A."/>
            <person name="Henrissat B."/>
            <person name="Grigoriev I.V."/>
            <person name="Hibbett D.S."/>
            <person name="Martin F."/>
            <person name="Nordberg H.P."/>
            <person name="Cantor M.N."/>
            <person name="Hua S.X."/>
        </authorList>
    </citation>
    <scope>NUCLEOTIDE SEQUENCE [LARGE SCALE GENOMIC DNA]</scope>
    <source>
        <strain evidence="2">h7</strain>
    </source>
</reference>
<gene>
    <name evidence="1" type="ORF">M413DRAFT_25571</name>
</gene>
<dbReference type="OrthoDB" id="431212at2759"/>
<dbReference type="EMBL" id="KN831774">
    <property type="protein sequence ID" value="KIM44091.1"/>
    <property type="molecule type" value="Genomic_DNA"/>
</dbReference>
<evidence type="ECO:0000313" key="2">
    <source>
        <dbReference type="Proteomes" id="UP000053424"/>
    </source>
</evidence>
<dbReference type="AlphaFoldDB" id="A0A0C3CK42"/>
<reference evidence="2" key="2">
    <citation type="submission" date="2015-01" db="EMBL/GenBank/DDBJ databases">
        <title>Evolutionary Origins and Diversification of the Mycorrhizal Mutualists.</title>
        <authorList>
            <consortium name="DOE Joint Genome Institute"/>
            <consortium name="Mycorrhizal Genomics Consortium"/>
            <person name="Kohler A."/>
            <person name="Kuo A."/>
            <person name="Nagy L.G."/>
            <person name="Floudas D."/>
            <person name="Copeland A."/>
            <person name="Barry K.W."/>
            <person name="Cichocki N."/>
            <person name="Veneault-Fourrey C."/>
            <person name="LaButti K."/>
            <person name="Lindquist E.A."/>
            <person name="Lipzen A."/>
            <person name="Lundell T."/>
            <person name="Morin E."/>
            <person name="Murat C."/>
            <person name="Riley R."/>
            <person name="Ohm R."/>
            <person name="Sun H."/>
            <person name="Tunlid A."/>
            <person name="Henrissat B."/>
            <person name="Grigoriev I.V."/>
            <person name="Hibbett D.S."/>
            <person name="Martin F."/>
        </authorList>
    </citation>
    <scope>NUCLEOTIDE SEQUENCE [LARGE SCALE GENOMIC DNA]</scope>
    <source>
        <strain evidence="2">h7</strain>
    </source>
</reference>
<organism evidence="1 2">
    <name type="scientific">Hebeloma cylindrosporum</name>
    <dbReference type="NCBI Taxonomy" id="76867"/>
    <lineage>
        <taxon>Eukaryota</taxon>
        <taxon>Fungi</taxon>
        <taxon>Dikarya</taxon>
        <taxon>Basidiomycota</taxon>
        <taxon>Agaricomycotina</taxon>
        <taxon>Agaricomycetes</taxon>
        <taxon>Agaricomycetidae</taxon>
        <taxon>Agaricales</taxon>
        <taxon>Agaricineae</taxon>
        <taxon>Hymenogastraceae</taxon>
        <taxon>Hebeloma</taxon>
    </lineage>
</organism>
<name>A0A0C3CK42_HEBCY</name>
<dbReference type="HOGENOM" id="CLU_2413512_0_0_1"/>
<keyword evidence="2" id="KW-1185">Reference proteome</keyword>
<accession>A0A0C3CK42</accession>
<sequence length="92" mass="10285">MAFVVELNEAVARSAVGKWFKLDGSGAKRERKGTRFTTEIRAGLTLTTWICWNRPLWLTSSPSTLSFSLILEEPVNARLTTSVSRMKPINSV</sequence>
<dbReference type="Proteomes" id="UP000053424">
    <property type="component" value="Unassembled WGS sequence"/>
</dbReference>
<proteinExistence type="predicted"/>
<dbReference type="STRING" id="686832.A0A0C3CK42"/>
<protein>
    <submittedName>
        <fullName evidence="1">Uncharacterized protein</fullName>
    </submittedName>
</protein>